<feature type="region of interest" description="Disordered" evidence="1">
    <location>
        <begin position="28"/>
        <end position="79"/>
    </location>
</feature>
<evidence type="ECO:0000313" key="3">
    <source>
        <dbReference type="Proteomes" id="UP001281761"/>
    </source>
</evidence>
<evidence type="ECO:0000313" key="2">
    <source>
        <dbReference type="EMBL" id="KAK2942228.1"/>
    </source>
</evidence>
<accession>A0ABQ9WSB8</accession>
<dbReference type="Proteomes" id="UP001281761">
    <property type="component" value="Unassembled WGS sequence"/>
</dbReference>
<keyword evidence="3" id="KW-1185">Reference proteome</keyword>
<organism evidence="2 3">
    <name type="scientific">Blattamonas nauphoetae</name>
    <dbReference type="NCBI Taxonomy" id="2049346"/>
    <lineage>
        <taxon>Eukaryota</taxon>
        <taxon>Metamonada</taxon>
        <taxon>Preaxostyla</taxon>
        <taxon>Oxymonadida</taxon>
        <taxon>Blattamonas</taxon>
    </lineage>
</organism>
<name>A0ABQ9WSB8_9EUKA</name>
<dbReference type="EMBL" id="JARBJD010000423">
    <property type="protein sequence ID" value="KAK2942228.1"/>
    <property type="molecule type" value="Genomic_DNA"/>
</dbReference>
<gene>
    <name evidence="2" type="ORF">BLNAU_22858</name>
</gene>
<reference evidence="2 3" key="1">
    <citation type="journal article" date="2022" name="bioRxiv">
        <title>Genomics of Preaxostyla Flagellates Illuminates Evolutionary Transitions and the Path Towards Mitochondrial Loss.</title>
        <authorList>
            <person name="Novak L.V.F."/>
            <person name="Treitli S.C."/>
            <person name="Pyrih J."/>
            <person name="Halakuc P."/>
            <person name="Pipaliya S.V."/>
            <person name="Vacek V."/>
            <person name="Brzon O."/>
            <person name="Soukal P."/>
            <person name="Eme L."/>
            <person name="Dacks J.B."/>
            <person name="Karnkowska A."/>
            <person name="Elias M."/>
            <person name="Hampl V."/>
        </authorList>
    </citation>
    <scope>NUCLEOTIDE SEQUENCE [LARGE SCALE GENOMIC DNA]</scope>
    <source>
        <strain evidence="2">NAU3</strain>
        <tissue evidence="2">Gut</tissue>
    </source>
</reference>
<sequence length="79" mass="8796">MAEPSSETNLRGIGILRSDLIERISYGLSADSDQHYSEEQPGGRTDMRSLATPRIRTTAGPPTPEQYSPLENEEWESDT</sequence>
<evidence type="ECO:0000256" key="1">
    <source>
        <dbReference type="SAM" id="MobiDB-lite"/>
    </source>
</evidence>
<comment type="caution">
    <text evidence="2">The sequence shown here is derived from an EMBL/GenBank/DDBJ whole genome shotgun (WGS) entry which is preliminary data.</text>
</comment>
<protein>
    <submittedName>
        <fullName evidence="2">Uncharacterized protein</fullName>
    </submittedName>
</protein>
<proteinExistence type="predicted"/>